<name>A0A699GVD4_TANCI</name>
<proteinExistence type="predicted"/>
<feature type="region of interest" description="Disordered" evidence="1">
    <location>
        <begin position="27"/>
        <end position="142"/>
    </location>
</feature>
<feature type="compositionally biased region" description="Basic and acidic residues" evidence="1">
    <location>
        <begin position="131"/>
        <end position="140"/>
    </location>
</feature>
<feature type="compositionally biased region" description="Basic and acidic residues" evidence="1">
    <location>
        <begin position="113"/>
        <end position="123"/>
    </location>
</feature>
<evidence type="ECO:0000313" key="2">
    <source>
        <dbReference type="EMBL" id="GEW51209.1"/>
    </source>
</evidence>
<evidence type="ECO:0000256" key="1">
    <source>
        <dbReference type="SAM" id="MobiDB-lite"/>
    </source>
</evidence>
<feature type="compositionally biased region" description="Basic and acidic residues" evidence="1">
    <location>
        <begin position="329"/>
        <end position="340"/>
    </location>
</feature>
<reference evidence="2" key="1">
    <citation type="journal article" date="2019" name="Sci. Rep.">
        <title>Draft genome of Tanacetum cinerariifolium, the natural source of mosquito coil.</title>
        <authorList>
            <person name="Yamashiro T."/>
            <person name="Shiraishi A."/>
            <person name="Satake H."/>
            <person name="Nakayama K."/>
        </authorList>
    </citation>
    <scope>NUCLEOTIDE SEQUENCE</scope>
</reference>
<organism evidence="2">
    <name type="scientific">Tanacetum cinerariifolium</name>
    <name type="common">Dalmatian daisy</name>
    <name type="synonym">Chrysanthemum cinerariifolium</name>
    <dbReference type="NCBI Taxonomy" id="118510"/>
    <lineage>
        <taxon>Eukaryota</taxon>
        <taxon>Viridiplantae</taxon>
        <taxon>Streptophyta</taxon>
        <taxon>Embryophyta</taxon>
        <taxon>Tracheophyta</taxon>
        <taxon>Spermatophyta</taxon>
        <taxon>Magnoliopsida</taxon>
        <taxon>eudicotyledons</taxon>
        <taxon>Gunneridae</taxon>
        <taxon>Pentapetalae</taxon>
        <taxon>asterids</taxon>
        <taxon>campanulids</taxon>
        <taxon>Asterales</taxon>
        <taxon>Asteraceae</taxon>
        <taxon>Asteroideae</taxon>
        <taxon>Anthemideae</taxon>
        <taxon>Anthemidinae</taxon>
        <taxon>Tanacetum</taxon>
    </lineage>
</organism>
<protein>
    <submittedName>
        <fullName evidence="2">Uncharacterized protein</fullName>
    </submittedName>
</protein>
<dbReference type="AlphaFoldDB" id="A0A699GVD4"/>
<gene>
    <name evidence="2" type="ORF">Tci_223185</name>
</gene>
<dbReference type="EMBL" id="BKCJ010061522">
    <property type="protein sequence ID" value="GEW51209.1"/>
    <property type="molecule type" value="Genomic_DNA"/>
</dbReference>
<feature type="region of interest" description="Disordered" evidence="1">
    <location>
        <begin position="322"/>
        <end position="369"/>
    </location>
</feature>
<sequence length="399" mass="45225">MEIPLEMTNDKIKASADYLNHLAKCMGTQPAKGEGSGVNLKVPNWPSDSSTSLHFGSDDKIKDISSDDERTKVDDSNKADKEKAEDDKLEKNAEEEQAIDEQAGEEQAIDEQAGEKQAIDKQAEINQPRKVQSDVREPQVKKPAPQLLSYILTLSLAEYEIQIMVEAPVLQENPAIQRPPLVDTTVTLLPETTTHLPKQQPPKRSNRKVFLKKLKKREEKVNANAVLQRLTKLEKKVVTNSKINHTKAIEEFVQANVTNKVKNQLPNYLPKAPPSTSVDSLTEYELKLKLYNMMQNSRSFLDHEKYLTLYNALINSMDIDEANGKRKRKDADTSSSKKDDEELIQDDMEDDDMAADDMPHEDDGSTQDWSKWFKQVVVVRPVTPDPEWYKEPNADDAPE</sequence>
<feature type="compositionally biased region" description="Acidic residues" evidence="1">
    <location>
        <begin position="341"/>
        <end position="355"/>
    </location>
</feature>
<accession>A0A699GVD4</accession>
<feature type="compositionally biased region" description="Basic and acidic residues" evidence="1">
    <location>
        <begin position="56"/>
        <end position="94"/>
    </location>
</feature>
<comment type="caution">
    <text evidence="2">The sequence shown here is derived from an EMBL/GenBank/DDBJ whole genome shotgun (WGS) entry which is preliminary data.</text>
</comment>
<feature type="compositionally biased region" description="Acidic residues" evidence="1">
    <location>
        <begin position="95"/>
        <end position="109"/>
    </location>
</feature>